<protein>
    <recommendedName>
        <fullName evidence="5">Cuticle protein</fullName>
    </recommendedName>
</protein>
<gene>
    <name evidence="3" type="ORF">TCAL_12219</name>
</gene>
<dbReference type="PROSITE" id="PS51155">
    <property type="entry name" value="CHIT_BIND_RR_2"/>
    <property type="match status" value="2"/>
</dbReference>
<keyword evidence="4" id="KW-1185">Reference proteome</keyword>
<evidence type="ECO:0000256" key="2">
    <source>
        <dbReference type="PROSITE-ProRule" id="PRU00497"/>
    </source>
</evidence>
<evidence type="ECO:0000256" key="1">
    <source>
        <dbReference type="ARBA" id="ARBA00022460"/>
    </source>
</evidence>
<name>A0A553PJI1_TIGCA</name>
<evidence type="ECO:0000313" key="3">
    <source>
        <dbReference type="EMBL" id="TRY77847.1"/>
    </source>
</evidence>
<dbReference type="GO" id="GO:0031012">
    <property type="term" value="C:extracellular matrix"/>
    <property type="evidence" value="ECO:0007669"/>
    <property type="project" value="TreeGrafter"/>
</dbReference>
<sequence length="238" mass="25931">KSKKTTRLQVIGIFQSFIAISALAAVALADNAPYRPAPYSPAPSYKEEPAVYQYQYAVADDYAGVNFGQNEARDGYATNGEYRVALPDGRTQIVTYNVADAYSGYVADTFIAILALTAVALADNAPYKPAPSYKEQPAAYQYQYAVADDYAGVNFGQNEARDGYATNGEYRVALPDGRTQIVTYNVADAYSGYVADVRYEGEPKYESYKPAPAPYKPAPYKPAPYKPAPYKPAPSYSA</sequence>
<dbReference type="GO" id="GO:0042302">
    <property type="term" value="F:structural constituent of cuticle"/>
    <property type="evidence" value="ECO:0007669"/>
    <property type="project" value="UniProtKB-UniRule"/>
</dbReference>
<reference evidence="3 4" key="1">
    <citation type="journal article" date="2018" name="Nat. Ecol. Evol.">
        <title>Genomic signatures of mitonuclear coevolution across populations of Tigriopus californicus.</title>
        <authorList>
            <person name="Barreto F.S."/>
            <person name="Watson E.T."/>
            <person name="Lima T.G."/>
            <person name="Willett C.S."/>
            <person name="Edmands S."/>
            <person name="Li W."/>
            <person name="Burton R.S."/>
        </authorList>
    </citation>
    <scope>NUCLEOTIDE SEQUENCE [LARGE SCALE GENOMIC DNA]</scope>
    <source>
        <strain evidence="3 4">San Diego</strain>
    </source>
</reference>
<dbReference type="InterPro" id="IPR051217">
    <property type="entry name" value="Insect_Cuticle_Struc_Prot"/>
</dbReference>
<dbReference type="Pfam" id="PF00379">
    <property type="entry name" value="Chitin_bind_4"/>
    <property type="match status" value="2"/>
</dbReference>
<dbReference type="AlphaFoldDB" id="A0A553PJI1"/>
<evidence type="ECO:0008006" key="5">
    <source>
        <dbReference type="Google" id="ProtNLM"/>
    </source>
</evidence>
<proteinExistence type="predicted"/>
<organism evidence="3 4">
    <name type="scientific">Tigriopus californicus</name>
    <name type="common">Marine copepod</name>
    <dbReference type="NCBI Taxonomy" id="6832"/>
    <lineage>
        <taxon>Eukaryota</taxon>
        <taxon>Metazoa</taxon>
        <taxon>Ecdysozoa</taxon>
        <taxon>Arthropoda</taxon>
        <taxon>Crustacea</taxon>
        <taxon>Multicrustacea</taxon>
        <taxon>Hexanauplia</taxon>
        <taxon>Copepoda</taxon>
        <taxon>Harpacticoida</taxon>
        <taxon>Harpacticidae</taxon>
        <taxon>Tigriopus</taxon>
    </lineage>
</organism>
<accession>A0A553PJI1</accession>
<dbReference type="EMBL" id="VCGU01000003">
    <property type="protein sequence ID" value="TRY77847.1"/>
    <property type="molecule type" value="Genomic_DNA"/>
</dbReference>
<comment type="caution">
    <text evidence="3">The sequence shown here is derived from an EMBL/GenBank/DDBJ whole genome shotgun (WGS) entry which is preliminary data.</text>
</comment>
<keyword evidence="1 2" id="KW-0193">Cuticle</keyword>
<dbReference type="STRING" id="6832.A0A553PJI1"/>
<dbReference type="Proteomes" id="UP000318571">
    <property type="component" value="Chromosome 11"/>
</dbReference>
<dbReference type="PANTHER" id="PTHR12236:SF79">
    <property type="entry name" value="CUTICULAR PROTEIN 50CB-RELATED"/>
    <property type="match status" value="1"/>
</dbReference>
<dbReference type="PANTHER" id="PTHR12236">
    <property type="entry name" value="STRUCTURAL CONTITUENT OF CUTICLE"/>
    <property type="match status" value="1"/>
</dbReference>
<dbReference type="GO" id="GO:0005615">
    <property type="term" value="C:extracellular space"/>
    <property type="evidence" value="ECO:0007669"/>
    <property type="project" value="TreeGrafter"/>
</dbReference>
<evidence type="ECO:0000313" key="4">
    <source>
        <dbReference type="Proteomes" id="UP000318571"/>
    </source>
</evidence>
<feature type="non-terminal residue" evidence="3">
    <location>
        <position position="1"/>
    </location>
</feature>
<dbReference type="InterPro" id="IPR000618">
    <property type="entry name" value="Insect_cuticle"/>
</dbReference>